<feature type="domain" description="Calcineurin-like phosphoesterase" evidence="1">
    <location>
        <begin position="1"/>
        <end position="106"/>
    </location>
</feature>
<dbReference type="InterPro" id="IPR006186">
    <property type="entry name" value="Ser/Thr-sp_prot-phosphatase"/>
</dbReference>
<sequence>ECLHKYSEAVYERTLESFMCLPLAAVVQGRAFCCHGGISPDLRRLSDINRINRFTEVEYRGLICDIMWSDPHSEYRSECRAWVDNHKRKCSFFYHYPQVCRFLDDNSL</sequence>
<name>A0A1B6HSR8_9HEMI</name>
<gene>
    <name evidence="2" type="ORF">g.57204</name>
</gene>
<dbReference type="SUPFAM" id="SSF56300">
    <property type="entry name" value="Metallo-dependent phosphatases"/>
    <property type="match status" value="1"/>
</dbReference>
<proteinExistence type="predicted"/>
<organism evidence="2">
    <name type="scientific">Homalodisca liturata</name>
    <dbReference type="NCBI Taxonomy" id="320908"/>
    <lineage>
        <taxon>Eukaryota</taxon>
        <taxon>Metazoa</taxon>
        <taxon>Ecdysozoa</taxon>
        <taxon>Arthropoda</taxon>
        <taxon>Hexapoda</taxon>
        <taxon>Insecta</taxon>
        <taxon>Pterygota</taxon>
        <taxon>Neoptera</taxon>
        <taxon>Paraneoptera</taxon>
        <taxon>Hemiptera</taxon>
        <taxon>Auchenorrhyncha</taxon>
        <taxon>Membracoidea</taxon>
        <taxon>Cicadellidae</taxon>
        <taxon>Cicadellinae</taxon>
        <taxon>Proconiini</taxon>
        <taxon>Homalodisca</taxon>
    </lineage>
</organism>
<dbReference type="Gene3D" id="3.60.21.10">
    <property type="match status" value="1"/>
</dbReference>
<dbReference type="AlphaFoldDB" id="A0A1B6HSR8"/>
<feature type="non-terminal residue" evidence="2">
    <location>
        <position position="108"/>
    </location>
</feature>
<evidence type="ECO:0000313" key="2">
    <source>
        <dbReference type="EMBL" id="JAS77691.1"/>
    </source>
</evidence>
<dbReference type="InterPro" id="IPR004843">
    <property type="entry name" value="Calcineurin-like_PHP"/>
</dbReference>
<evidence type="ECO:0000259" key="1">
    <source>
        <dbReference type="Pfam" id="PF00149"/>
    </source>
</evidence>
<accession>A0A1B6HSR8</accession>
<dbReference type="InterPro" id="IPR043360">
    <property type="entry name" value="PP2B"/>
</dbReference>
<reference evidence="2" key="1">
    <citation type="submission" date="2015-11" db="EMBL/GenBank/DDBJ databases">
        <title>De novo transcriptome assembly of four potential Pierce s Disease insect vectors from Arizona vineyards.</title>
        <authorList>
            <person name="Tassone E.E."/>
        </authorList>
    </citation>
    <scope>NUCLEOTIDE SEQUENCE</scope>
</reference>
<protein>
    <recommendedName>
        <fullName evidence="1">Calcineurin-like phosphoesterase domain-containing protein</fullName>
    </recommendedName>
</protein>
<dbReference type="GO" id="GO:0033192">
    <property type="term" value="F:calmodulin-dependent protein phosphatase activity"/>
    <property type="evidence" value="ECO:0007669"/>
    <property type="project" value="InterPro"/>
</dbReference>
<dbReference type="GO" id="GO:0097720">
    <property type="term" value="P:calcineurin-mediated signaling"/>
    <property type="evidence" value="ECO:0007669"/>
    <property type="project" value="InterPro"/>
</dbReference>
<feature type="non-terminal residue" evidence="2">
    <location>
        <position position="1"/>
    </location>
</feature>
<dbReference type="PANTHER" id="PTHR45673">
    <property type="entry name" value="SERINE/THREONINE-PROTEIN PHOSPHATASE 2B CATALYTIC SUBUNIT 1-RELATED"/>
    <property type="match status" value="1"/>
</dbReference>
<dbReference type="PRINTS" id="PR00114">
    <property type="entry name" value="STPHPHTASE"/>
</dbReference>
<dbReference type="Pfam" id="PF00149">
    <property type="entry name" value="Metallophos"/>
    <property type="match status" value="1"/>
</dbReference>
<dbReference type="InterPro" id="IPR029052">
    <property type="entry name" value="Metallo-depent_PP-like"/>
</dbReference>
<dbReference type="EMBL" id="GECU01030015">
    <property type="protein sequence ID" value="JAS77691.1"/>
    <property type="molecule type" value="Transcribed_RNA"/>
</dbReference>